<evidence type="ECO:0000256" key="3">
    <source>
        <dbReference type="ARBA" id="ARBA00012393"/>
    </source>
</evidence>
<feature type="domain" description="FAD synthetase" evidence="12">
    <location>
        <begin position="22"/>
        <end position="174"/>
    </location>
</feature>
<evidence type="ECO:0000256" key="8">
    <source>
        <dbReference type="ARBA" id="ARBA00022741"/>
    </source>
</evidence>
<evidence type="ECO:0000256" key="1">
    <source>
        <dbReference type="ARBA" id="ARBA00004726"/>
    </source>
</evidence>
<keyword evidence="6" id="KW-0808">Transferase</keyword>
<evidence type="ECO:0000256" key="9">
    <source>
        <dbReference type="ARBA" id="ARBA00022827"/>
    </source>
</evidence>
<protein>
    <recommendedName>
        <fullName evidence="3">FAD synthase</fullName>
        <ecNumber evidence="3">2.7.7.2</ecNumber>
    </recommendedName>
</protein>
<keyword evidence="8" id="KW-0547">Nucleotide-binding</keyword>
<evidence type="ECO:0000256" key="6">
    <source>
        <dbReference type="ARBA" id="ARBA00022679"/>
    </source>
</evidence>
<keyword evidence="7" id="KW-0548">Nucleotidyltransferase</keyword>
<dbReference type="InterPro" id="IPR023468">
    <property type="entry name" value="Riboflavin_kinase"/>
</dbReference>
<dbReference type="Proteomes" id="UP000715441">
    <property type="component" value="Unassembled WGS sequence"/>
</dbReference>
<dbReference type="Gene3D" id="3.40.50.620">
    <property type="entry name" value="HUPs"/>
    <property type="match status" value="1"/>
</dbReference>
<dbReference type="Pfam" id="PF06574">
    <property type="entry name" value="FAD_syn"/>
    <property type="match status" value="1"/>
</dbReference>
<evidence type="ECO:0000256" key="5">
    <source>
        <dbReference type="ARBA" id="ARBA00022643"/>
    </source>
</evidence>
<name>A0ABX1J3Y2_9PSEU</name>
<dbReference type="EC" id="2.7.7.2" evidence="3"/>
<evidence type="ECO:0000256" key="4">
    <source>
        <dbReference type="ARBA" id="ARBA00022630"/>
    </source>
</evidence>
<organism evidence="13 14">
    <name type="scientific">Amycolatopsis acididurans</name>
    <dbReference type="NCBI Taxonomy" id="2724524"/>
    <lineage>
        <taxon>Bacteria</taxon>
        <taxon>Bacillati</taxon>
        <taxon>Actinomycetota</taxon>
        <taxon>Actinomycetes</taxon>
        <taxon>Pseudonocardiales</taxon>
        <taxon>Pseudonocardiaceae</taxon>
        <taxon>Amycolatopsis</taxon>
    </lineage>
</organism>
<reference evidence="13 14" key="1">
    <citation type="submission" date="2020-04" db="EMBL/GenBank/DDBJ databases">
        <title>Novel species.</title>
        <authorList>
            <person name="Teo W.F.A."/>
            <person name="Lipun K."/>
            <person name="Srisuk N."/>
            <person name="Duangmal K."/>
        </authorList>
    </citation>
    <scope>NUCLEOTIDE SEQUENCE [LARGE SCALE GENOMIC DNA]</scope>
    <source>
        <strain evidence="13 14">K13G38</strain>
    </source>
</reference>
<dbReference type="CDD" id="cd02064">
    <property type="entry name" value="FAD_synthetase_N"/>
    <property type="match status" value="1"/>
</dbReference>
<keyword evidence="14" id="KW-1185">Reference proteome</keyword>
<keyword evidence="5" id="KW-0288">FMN</keyword>
<dbReference type="PANTHER" id="PTHR22749">
    <property type="entry name" value="RIBOFLAVIN KINASE/FMN ADENYLYLTRANSFERASE"/>
    <property type="match status" value="1"/>
</dbReference>
<evidence type="ECO:0000259" key="12">
    <source>
        <dbReference type="Pfam" id="PF06574"/>
    </source>
</evidence>
<comment type="catalytic activity">
    <reaction evidence="11">
        <text>FMN + ATP + H(+) = FAD + diphosphate</text>
        <dbReference type="Rhea" id="RHEA:17237"/>
        <dbReference type="ChEBI" id="CHEBI:15378"/>
        <dbReference type="ChEBI" id="CHEBI:30616"/>
        <dbReference type="ChEBI" id="CHEBI:33019"/>
        <dbReference type="ChEBI" id="CHEBI:57692"/>
        <dbReference type="ChEBI" id="CHEBI:58210"/>
        <dbReference type="EC" id="2.7.7.2"/>
    </reaction>
</comment>
<dbReference type="InterPro" id="IPR015864">
    <property type="entry name" value="FAD_synthase"/>
</dbReference>
<sequence length="262" mass="27587">MTAMMLRETPIFLAPQEVPATLGPCVVTLGVFDGVHRGHAHLIERATAAGRERGLPTMLVTFDPHPARVLGLPRDTSALSTVERRAALAGELGVDAVCVLPFTTTFARLSPEDFVADILVGALRAAHVVVGDNFTFGHRGAGNTALLRELGERHGFTVHAQDLLPAEADVACSSTYIRRCLREGDLTGATRALGRPPHLEGDLGAAGAFAIEPGTALPAPGTYLVRLPNRRAARLILGRHGAHLHATGLAPGRIGIDVLARA</sequence>
<comment type="similarity">
    <text evidence="2">Belongs to the RibF family.</text>
</comment>
<dbReference type="RefSeq" id="WP_168516437.1">
    <property type="nucleotide sequence ID" value="NZ_JAAXLS010000009.1"/>
</dbReference>
<comment type="caution">
    <text evidence="13">The sequence shown here is derived from an EMBL/GenBank/DDBJ whole genome shotgun (WGS) entry which is preliminary data.</text>
</comment>
<evidence type="ECO:0000256" key="11">
    <source>
        <dbReference type="ARBA" id="ARBA00049494"/>
    </source>
</evidence>
<dbReference type="EMBL" id="JAAXLS010000009">
    <property type="protein sequence ID" value="NKQ54497.1"/>
    <property type="molecule type" value="Genomic_DNA"/>
</dbReference>
<dbReference type="SUPFAM" id="SSF52374">
    <property type="entry name" value="Nucleotidylyl transferase"/>
    <property type="match status" value="1"/>
</dbReference>
<evidence type="ECO:0000256" key="10">
    <source>
        <dbReference type="ARBA" id="ARBA00022840"/>
    </source>
</evidence>
<accession>A0ABX1J3Y2</accession>
<keyword evidence="4" id="KW-0285">Flavoprotein</keyword>
<dbReference type="InterPro" id="IPR014729">
    <property type="entry name" value="Rossmann-like_a/b/a_fold"/>
</dbReference>
<evidence type="ECO:0000256" key="2">
    <source>
        <dbReference type="ARBA" id="ARBA00010214"/>
    </source>
</evidence>
<comment type="pathway">
    <text evidence="1">Cofactor biosynthesis; FAD biosynthesis; FAD from FMN: step 1/1.</text>
</comment>
<dbReference type="PANTHER" id="PTHR22749:SF6">
    <property type="entry name" value="RIBOFLAVIN KINASE"/>
    <property type="match status" value="1"/>
</dbReference>
<keyword evidence="9" id="KW-0274">FAD</keyword>
<evidence type="ECO:0000313" key="13">
    <source>
        <dbReference type="EMBL" id="NKQ54497.1"/>
    </source>
</evidence>
<gene>
    <name evidence="13" type="ORF">HFP15_16575</name>
</gene>
<keyword evidence="10" id="KW-0067">ATP-binding</keyword>
<evidence type="ECO:0000313" key="14">
    <source>
        <dbReference type="Proteomes" id="UP000715441"/>
    </source>
</evidence>
<proteinExistence type="inferred from homology"/>
<evidence type="ECO:0000256" key="7">
    <source>
        <dbReference type="ARBA" id="ARBA00022695"/>
    </source>
</evidence>